<feature type="transmembrane region" description="Helical" evidence="2">
    <location>
        <begin position="63"/>
        <end position="80"/>
    </location>
</feature>
<proteinExistence type="predicted"/>
<keyword evidence="2" id="KW-0812">Transmembrane</keyword>
<keyword evidence="2" id="KW-0472">Membrane</keyword>
<sequence>MSTDSKRMPRLPLVLAAAVGVAVAVTAAVVRAGGGTAVAIPGIADAGPVTAWGLPVARTVTDAAGVATVGALLLVVVLLPGGTKLSSTQLRYLNWAAAAAALWAAASVAALVLTLSDLFATPVSEIASPAVVADFVTTDAQGRSYALMVAAGGVIATFCLGIGTARWARLALLLALAGLLPPAFTGHSSAAGNHDAAVTSLALHLLGVAVWVGGPSASAGSVRRRCHQPMSPRSASATALATTISPYRLVNPIPAQPPPTPPRNHEEASDRRCGDRGRVRRRVRLLPAALTQRPQLGRSGRPVCRRGAARPGHQPLDPSPVRRP</sequence>
<feature type="transmembrane region" description="Helical" evidence="2">
    <location>
        <begin position="92"/>
        <end position="115"/>
    </location>
</feature>
<gene>
    <name evidence="3" type="ORF">ACI2L5_48500</name>
</gene>
<feature type="transmembrane region" description="Helical" evidence="2">
    <location>
        <begin position="196"/>
        <end position="214"/>
    </location>
</feature>
<organism evidence="3 4">
    <name type="scientific">Streptomyces milbemycinicus</name>
    <dbReference type="NCBI Taxonomy" id="476552"/>
    <lineage>
        <taxon>Bacteria</taxon>
        <taxon>Bacillati</taxon>
        <taxon>Actinomycetota</taxon>
        <taxon>Actinomycetes</taxon>
        <taxon>Kitasatosporales</taxon>
        <taxon>Streptomycetaceae</taxon>
        <taxon>Streptomyces</taxon>
    </lineage>
</organism>
<dbReference type="EMBL" id="JBJDQH010000030">
    <property type="protein sequence ID" value="MFK4272668.1"/>
    <property type="molecule type" value="Genomic_DNA"/>
</dbReference>
<feature type="transmembrane region" description="Helical" evidence="2">
    <location>
        <begin position="145"/>
        <end position="163"/>
    </location>
</feature>
<comment type="caution">
    <text evidence="3">The sequence shown here is derived from an EMBL/GenBank/DDBJ whole genome shotgun (WGS) entry which is preliminary data.</text>
</comment>
<accession>A0ABW8M499</accession>
<evidence type="ECO:0000256" key="1">
    <source>
        <dbReference type="SAM" id="MobiDB-lite"/>
    </source>
</evidence>
<evidence type="ECO:0000313" key="3">
    <source>
        <dbReference type="EMBL" id="MFK4272668.1"/>
    </source>
</evidence>
<reference evidence="3 4" key="1">
    <citation type="submission" date="2024-11" db="EMBL/GenBank/DDBJ databases">
        <title>The Natural Products Discovery Center: Release of the First 8490 Sequenced Strains for Exploring Actinobacteria Biosynthetic Diversity.</title>
        <authorList>
            <person name="Kalkreuter E."/>
            <person name="Kautsar S.A."/>
            <person name="Yang D."/>
            <person name="Bader C.D."/>
            <person name="Teijaro C.N."/>
            <person name="Fluegel L."/>
            <person name="Davis C.M."/>
            <person name="Simpson J.R."/>
            <person name="Lauterbach L."/>
            <person name="Steele A.D."/>
            <person name="Gui C."/>
            <person name="Meng S."/>
            <person name="Li G."/>
            <person name="Viehrig K."/>
            <person name="Ye F."/>
            <person name="Su P."/>
            <person name="Kiefer A.F."/>
            <person name="Nichols A."/>
            <person name="Cepeda A.J."/>
            <person name="Yan W."/>
            <person name="Fan B."/>
            <person name="Jiang Y."/>
            <person name="Adhikari A."/>
            <person name="Zheng C.-J."/>
            <person name="Schuster L."/>
            <person name="Cowan T.M."/>
            <person name="Smanski M.J."/>
            <person name="Chevrette M.G."/>
            <person name="De Carvalho L.P.S."/>
            <person name="Shen B."/>
        </authorList>
    </citation>
    <scope>NUCLEOTIDE SEQUENCE [LARGE SCALE GENOMIC DNA]</scope>
    <source>
        <strain evidence="3 4">NPDC020863</strain>
    </source>
</reference>
<feature type="compositionally biased region" description="Basic and acidic residues" evidence="1">
    <location>
        <begin position="263"/>
        <end position="277"/>
    </location>
</feature>
<protein>
    <recommendedName>
        <fullName evidence="5">Copper resistance protein D domain-containing protein</fullName>
    </recommendedName>
</protein>
<dbReference type="RefSeq" id="WP_404748911.1">
    <property type="nucleotide sequence ID" value="NZ_JBJDQH010000030.1"/>
</dbReference>
<keyword evidence="4" id="KW-1185">Reference proteome</keyword>
<name>A0ABW8M499_9ACTN</name>
<dbReference type="Proteomes" id="UP001620295">
    <property type="component" value="Unassembled WGS sequence"/>
</dbReference>
<feature type="transmembrane region" description="Helical" evidence="2">
    <location>
        <begin position="170"/>
        <end position="190"/>
    </location>
</feature>
<evidence type="ECO:0000256" key="2">
    <source>
        <dbReference type="SAM" id="Phobius"/>
    </source>
</evidence>
<evidence type="ECO:0008006" key="5">
    <source>
        <dbReference type="Google" id="ProtNLM"/>
    </source>
</evidence>
<evidence type="ECO:0000313" key="4">
    <source>
        <dbReference type="Proteomes" id="UP001620295"/>
    </source>
</evidence>
<feature type="region of interest" description="Disordered" evidence="1">
    <location>
        <begin position="249"/>
        <end position="324"/>
    </location>
</feature>
<keyword evidence="2" id="KW-1133">Transmembrane helix</keyword>